<evidence type="ECO:0000256" key="4">
    <source>
        <dbReference type="RuleBase" id="RU000538"/>
    </source>
</evidence>
<dbReference type="RefSeq" id="WP_105042609.1">
    <property type="nucleotide sequence ID" value="NZ_MQWA01000001.1"/>
</dbReference>
<keyword evidence="4" id="KW-0806">Transcription termination</keyword>
<dbReference type="AlphaFoldDB" id="A0A2S7TZE8"/>
<dbReference type="OrthoDB" id="9790639at2"/>
<dbReference type="CDD" id="cd06091">
    <property type="entry name" value="KOW_NusG"/>
    <property type="match status" value="1"/>
</dbReference>
<dbReference type="InterPro" id="IPR001062">
    <property type="entry name" value="Transcrpt_antiterm_NusG"/>
</dbReference>
<keyword evidence="2 4" id="KW-0805">Transcription regulation</keyword>
<accession>A0A2S7TZE8</accession>
<dbReference type="GO" id="GO:0031564">
    <property type="term" value="P:transcription antitermination"/>
    <property type="evidence" value="ECO:0007669"/>
    <property type="project" value="UniProtKB-KW"/>
</dbReference>
<keyword evidence="7" id="KW-1185">Reference proteome</keyword>
<comment type="caution">
    <text evidence="6">The sequence shown here is derived from an EMBL/GenBank/DDBJ whole genome shotgun (WGS) entry which is preliminary data.</text>
</comment>
<feature type="domain" description="NusG-like N-terminal" evidence="5">
    <location>
        <begin position="7"/>
        <end position="89"/>
    </location>
</feature>
<dbReference type="Proteomes" id="UP000239907">
    <property type="component" value="Unassembled WGS sequence"/>
</dbReference>
<dbReference type="InterPro" id="IPR043425">
    <property type="entry name" value="NusG-like"/>
</dbReference>
<name>A0A2S7TZE8_9BACT</name>
<dbReference type="GO" id="GO:0006353">
    <property type="term" value="P:DNA-templated transcription termination"/>
    <property type="evidence" value="ECO:0007669"/>
    <property type="project" value="UniProtKB-KW"/>
</dbReference>
<dbReference type="SUPFAM" id="SSF50104">
    <property type="entry name" value="Translation proteins SH3-like domain"/>
    <property type="match status" value="1"/>
</dbReference>
<dbReference type="GO" id="GO:0032784">
    <property type="term" value="P:regulation of DNA-templated transcription elongation"/>
    <property type="evidence" value="ECO:0007669"/>
    <property type="project" value="InterPro"/>
</dbReference>
<protein>
    <recommendedName>
        <fullName evidence="4">Transcription termination/antitermination protein NusG</fullName>
    </recommendedName>
</protein>
<dbReference type="GO" id="GO:0006354">
    <property type="term" value="P:DNA-templated transcription elongation"/>
    <property type="evidence" value="ECO:0007669"/>
    <property type="project" value="InterPro"/>
</dbReference>
<dbReference type="InterPro" id="IPR006645">
    <property type="entry name" value="NGN-like_dom"/>
</dbReference>
<dbReference type="PANTHER" id="PTHR30265:SF7">
    <property type="entry name" value="TRANSCRIPTION ANTITERMINATION PROTEIN RFAH"/>
    <property type="match status" value="1"/>
</dbReference>
<comment type="function">
    <text evidence="4">Participates in transcription elongation, termination and antitermination.</text>
</comment>
<dbReference type="Gene3D" id="3.30.70.940">
    <property type="entry name" value="NusG, N-terminal domain"/>
    <property type="match status" value="1"/>
</dbReference>
<dbReference type="GO" id="GO:0005829">
    <property type="term" value="C:cytosol"/>
    <property type="evidence" value="ECO:0007669"/>
    <property type="project" value="TreeGrafter"/>
</dbReference>
<evidence type="ECO:0000256" key="1">
    <source>
        <dbReference type="ARBA" id="ARBA00022814"/>
    </source>
</evidence>
<reference evidence="6 7" key="1">
    <citation type="submission" date="2016-12" db="EMBL/GenBank/DDBJ databases">
        <title>Study of bacterial adaptation to deep sea.</title>
        <authorList>
            <person name="Song J."/>
            <person name="Yoshizawa S."/>
            <person name="Kogure K."/>
        </authorList>
    </citation>
    <scope>NUCLEOTIDE SEQUENCE [LARGE SCALE GENOMIC DNA]</scope>
    <source>
        <strain evidence="6 7">SAORIC-165</strain>
    </source>
</reference>
<keyword evidence="1 4" id="KW-0889">Transcription antitermination</keyword>
<keyword evidence="3 4" id="KW-0804">Transcription</keyword>
<dbReference type="Pfam" id="PF02357">
    <property type="entry name" value="NusG"/>
    <property type="match status" value="1"/>
</dbReference>
<evidence type="ECO:0000259" key="5">
    <source>
        <dbReference type="Pfam" id="PF02357"/>
    </source>
</evidence>
<dbReference type="InterPro" id="IPR036735">
    <property type="entry name" value="NGN_dom_sf"/>
</dbReference>
<gene>
    <name evidence="6" type="ORF">BSZ32_06035</name>
</gene>
<evidence type="ECO:0000313" key="6">
    <source>
        <dbReference type="EMBL" id="PQJ28105.1"/>
    </source>
</evidence>
<evidence type="ECO:0000256" key="3">
    <source>
        <dbReference type="ARBA" id="ARBA00023163"/>
    </source>
</evidence>
<evidence type="ECO:0000313" key="7">
    <source>
        <dbReference type="Proteomes" id="UP000239907"/>
    </source>
</evidence>
<dbReference type="PANTHER" id="PTHR30265">
    <property type="entry name" value="RHO-INTERACTING TRANSCRIPTION TERMINATION FACTOR NUSG"/>
    <property type="match status" value="1"/>
</dbReference>
<dbReference type="EMBL" id="MQWA01000001">
    <property type="protein sequence ID" value="PQJ28105.1"/>
    <property type="molecule type" value="Genomic_DNA"/>
</dbReference>
<comment type="similarity">
    <text evidence="4">Belongs to the NusG family.</text>
</comment>
<dbReference type="SUPFAM" id="SSF82679">
    <property type="entry name" value="N-utilization substance G protein NusG, N-terminal domain"/>
    <property type="match status" value="1"/>
</dbReference>
<dbReference type="InterPro" id="IPR008991">
    <property type="entry name" value="Translation_prot_SH3-like_sf"/>
</dbReference>
<sequence length="176" mass="20120">MNEQDSHWYVVRAQPKRERIAARSLRETMGLEVVCPLVKFRKATRRGKVWWSEAMFPGYLFVKFNRKEHERGVRYAQGVLTIVKFGGSMPVIPCAFVESLTELLGEQEEVVIDHEVEIGDQFELAEGPLRGQIGDVLEVLPGKERVRLLVEFIGGEREVEVDLMSLLLPGRPDTKK</sequence>
<evidence type="ECO:0000256" key="2">
    <source>
        <dbReference type="ARBA" id="ARBA00023015"/>
    </source>
</evidence>
<organism evidence="6 7">
    <name type="scientific">Rubritalea profundi</name>
    <dbReference type="NCBI Taxonomy" id="1658618"/>
    <lineage>
        <taxon>Bacteria</taxon>
        <taxon>Pseudomonadati</taxon>
        <taxon>Verrucomicrobiota</taxon>
        <taxon>Verrucomicrobiia</taxon>
        <taxon>Verrucomicrobiales</taxon>
        <taxon>Rubritaleaceae</taxon>
        <taxon>Rubritalea</taxon>
    </lineage>
</organism>
<proteinExistence type="inferred from homology"/>
<dbReference type="PRINTS" id="PR00338">
    <property type="entry name" value="NUSGTNSCPFCT"/>
</dbReference>